<accession>A0AAD4KNK7</accession>
<dbReference type="Proteomes" id="UP001201262">
    <property type="component" value="Unassembled WGS sequence"/>
</dbReference>
<dbReference type="EMBL" id="JAJTJA010000008">
    <property type="protein sequence ID" value="KAH8695671.1"/>
    <property type="molecule type" value="Genomic_DNA"/>
</dbReference>
<proteinExistence type="predicted"/>
<keyword evidence="2" id="KW-1185">Reference proteome</keyword>
<comment type="caution">
    <text evidence="1">The sequence shown here is derived from an EMBL/GenBank/DDBJ whole genome shotgun (WGS) entry which is preliminary data.</text>
</comment>
<dbReference type="RefSeq" id="XP_046070813.1">
    <property type="nucleotide sequence ID" value="XM_046221883.1"/>
</dbReference>
<dbReference type="GeneID" id="70252170"/>
<reference evidence="1" key="1">
    <citation type="submission" date="2021-12" db="EMBL/GenBank/DDBJ databases">
        <title>Convergent genome expansion in fungi linked to evolution of root-endophyte symbiosis.</title>
        <authorList>
            <consortium name="DOE Joint Genome Institute"/>
            <person name="Ke Y.-H."/>
            <person name="Bonito G."/>
            <person name="Liao H.-L."/>
            <person name="Looney B."/>
            <person name="Rojas-Flechas A."/>
            <person name="Nash J."/>
            <person name="Hameed K."/>
            <person name="Schadt C."/>
            <person name="Martin F."/>
            <person name="Crous P.W."/>
            <person name="Miettinen O."/>
            <person name="Magnuson J.K."/>
            <person name="Labbe J."/>
            <person name="Jacobson D."/>
            <person name="Doktycz M.J."/>
            <person name="Veneault-Fourrey C."/>
            <person name="Kuo A."/>
            <person name="Mondo S."/>
            <person name="Calhoun S."/>
            <person name="Riley R."/>
            <person name="Ohm R."/>
            <person name="LaButti K."/>
            <person name="Andreopoulos B."/>
            <person name="Pangilinan J."/>
            <person name="Nolan M."/>
            <person name="Tritt A."/>
            <person name="Clum A."/>
            <person name="Lipzen A."/>
            <person name="Daum C."/>
            <person name="Barry K."/>
            <person name="Grigoriev I.V."/>
            <person name="Vilgalys R."/>
        </authorList>
    </citation>
    <scope>NUCLEOTIDE SEQUENCE</scope>
    <source>
        <strain evidence="1">PMI_201</strain>
    </source>
</reference>
<dbReference type="InterPro" id="IPR011009">
    <property type="entry name" value="Kinase-like_dom_sf"/>
</dbReference>
<protein>
    <recommendedName>
        <fullName evidence="3">Protein kinase domain-containing protein</fullName>
    </recommendedName>
</protein>
<gene>
    <name evidence="1" type="ORF">BGW36DRAFT_453785</name>
</gene>
<name>A0AAD4KNK7_9EURO</name>
<evidence type="ECO:0000313" key="1">
    <source>
        <dbReference type="EMBL" id="KAH8695671.1"/>
    </source>
</evidence>
<evidence type="ECO:0008006" key="3">
    <source>
        <dbReference type="Google" id="ProtNLM"/>
    </source>
</evidence>
<organism evidence="1 2">
    <name type="scientific">Talaromyces proteolyticus</name>
    <dbReference type="NCBI Taxonomy" id="1131652"/>
    <lineage>
        <taxon>Eukaryota</taxon>
        <taxon>Fungi</taxon>
        <taxon>Dikarya</taxon>
        <taxon>Ascomycota</taxon>
        <taxon>Pezizomycotina</taxon>
        <taxon>Eurotiomycetes</taxon>
        <taxon>Eurotiomycetidae</taxon>
        <taxon>Eurotiales</taxon>
        <taxon>Trichocomaceae</taxon>
        <taxon>Talaromyces</taxon>
        <taxon>Talaromyces sect. Bacilispori</taxon>
    </lineage>
</organism>
<dbReference type="AlphaFoldDB" id="A0AAD4KNK7"/>
<evidence type="ECO:0000313" key="2">
    <source>
        <dbReference type="Proteomes" id="UP001201262"/>
    </source>
</evidence>
<dbReference type="SUPFAM" id="SSF56112">
    <property type="entry name" value="Protein kinase-like (PK-like)"/>
    <property type="match status" value="1"/>
</dbReference>
<sequence>MATGQNADHELTGGLKKWNTPQIHFRGEPLAYLIGRNESPWDTFKTIFTCDLAGRVSIAACRTHPSQLRAIRTFKKEESKEMLEKFKHIRHENVLLAREYYDHEDSVYFVFDDLPLTLKHVIGSDYYPCDAEVSCIKKILSGLSFLRACGYDHPFLTCSYILLGMDGTIQIAGLEGCENRSTLSHFGSIEAVASITILLMQKYKKPDGTKDIDNLDCWSIDSQAFQFLQRTDTASSIDELKEYILETLTPPKVILAGLARFVLISARTSYSYEA</sequence>
<dbReference type="Gene3D" id="1.10.510.10">
    <property type="entry name" value="Transferase(Phosphotransferase) domain 1"/>
    <property type="match status" value="1"/>
</dbReference>